<dbReference type="InterPro" id="IPR050275">
    <property type="entry name" value="PGM_Phosphatase"/>
</dbReference>
<sequence length="202" mass="21808">MTTHQHDPAPGAEVVLIRHGETAWSLSGQHTGSTDIPLTERGEAAARGLAPLLAAGPFSLVLSSPLQRARRTCELAGLAGEARLEPDLVEWDYGAYEGLTSKEIQRDRPGWMVFRDGCPDGESPAQVGERVDRVIRRLQEGGGRVALFAHGHLLRVFVARWIGLTPSHGAHFLLDTATLTILSNYRGLPAVQCWNAPLAPGP</sequence>
<proteinExistence type="predicted"/>
<dbReference type="SMART" id="SM00855">
    <property type="entry name" value="PGAM"/>
    <property type="match status" value="1"/>
</dbReference>
<reference evidence="1 2" key="1">
    <citation type="submission" date="2023-12" db="EMBL/GenBank/DDBJ databases">
        <title>Baltic Sea Cyanobacteria.</title>
        <authorList>
            <person name="Delbaje E."/>
            <person name="Fewer D.P."/>
            <person name="Shishido T.K."/>
        </authorList>
    </citation>
    <scope>NUCLEOTIDE SEQUENCE [LARGE SCALE GENOMIC DNA]</scope>
    <source>
        <strain evidence="1 2">UHCC 0281</strain>
    </source>
</reference>
<evidence type="ECO:0000313" key="2">
    <source>
        <dbReference type="Proteomes" id="UP001302329"/>
    </source>
</evidence>
<dbReference type="EC" id="3.1.3.-" evidence="1"/>
<dbReference type="Pfam" id="PF00300">
    <property type="entry name" value="His_Phos_1"/>
    <property type="match status" value="1"/>
</dbReference>
<dbReference type="SUPFAM" id="SSF53254">
    <property type="entry name" value="Phosphoglycerate mutase-like"/>
    <property type="match status" value="1"/>
</dbReference>
<organism evidence="1 2">
    <name type="scientific">Cyanobium gracile UHCC 0281</name>
    <dbReference type="NCBI Taxonomy" id="3110309"/>
    <lineage>
        <taxon>Bacteria</taxon>
        <taxon>Bacillati</taxon>
        <taxon>Cyanobacteriota</taxon>
        <taxon>Cyanophyceae</taxon>
        <taxon>Synechococcales</taxon>
        <taxon>Prochlorococcaceae</taxon>
        <taxon>Cyanobium</taxon>
    </lineage>
</organism>
<protein>
    <submittedName>
        <fullName evidence="1">Histidine phosphatase family protein</fullName>
        <ecNumber evidence="1">3.1.3.-</ecNumber>
    </submittedName>
</protein>
<dbReference type="InterPro" id="IPR013078">
    <property type="entry name" value="His_Pase_superF_clade-1"/>
</dbReference>
<evidence type="ECO:0000313" key="1">
    <source>
        <dbReference type="EMBL" id="MEA5442422.1"/>
    </source>
</evidence>
<name>A0ABU5SWK7_9CYAN</name>
<dbReference type="InterPro" id="IPR029033">
    <property type="entry name" value="His_PPase_superfam"/>
</dbReference>
<accession>A0ABU5SWK7</accession>
<comment type="caution">
    <text evidence="1">The sequence shown here is derived from an EMBL/GenBank/DDBJ whole genome shotgun (WGS) entry which is preliminary data.</text>
</comment>
<dbReference type="PANTHER" id="PTHR48100:SF15">
    <property type="entry name" value="SEDOHEPTULOSE 1,7-BISPHOSPHATASE"/>
    <property type="match status" value="1"/>
</dbReference>
<dbReference type="EMBL" id="JAYGHY010000018">
    <property type="protein sequence ID" value="MEA5442422.1"/>
    <property type="molecule type" value="Genomic_DNA"/>
</dbReference>
<gene>
    <name evidence="1" type="ORF">VB739_07650</name>
</gene>
<dbReference type="Proteomes" id="UP001302329">
    <property type="component" value="Unassembled WGS sequence"/>
</dbReference>
<dbReference type="GO" id="GO:0016787">
    <property type="term" value="F:hydrolase activity"/>
    <property type="evidence" value="ECO:0007669"/>
    <property type="project" value="UniProtKB-KW"/>
</dbReference>
<keyword evidence="1" id="KW-0378">Hydrolase</keyword>
<dbReference type="PANTHER" id="PTHR48100">
    <property type="entry name" value="BROAD-SPECIFICITY PHOSPHATASE YOR283W-RELATED"/>
    <property type="match status" value="1"/>
</dbReference>
<dbReference type="Gene3D" id="3.40.50.1240">
    <property type="entry name" value="Phosphoglycerate mutase-like"/>
    <property type="match status" value="1"/>
</dbReference>
<keyword evidence="2" id="KW-1185">Reference proteome</keyword>
<dbReference type="CDD" id="cd07067">
    <property type="entry name" value="HP_PGM_like"/>
    <property type="match status" value="1"/>
</dbReference>